<protein>
    <recommendedName>
        <fullName evidence="3 8">Glucose-6-phosphate isomerase</fullName>
        <ecNumber evidence="3 8">5.3.1.9</ecNumber>
    </recommendedName>
</protein>
<dbReference type="CDD" id="cd05016">
    <property type="entry name" value="SIS_PGI_2"/>
    <property type="match status" value="1"/>
</dbReference>
<sequence length="1878" mass="209267">MASISGICSSSPSLKPQKPLLRPIHWLRRDSLAFPTRSPKLADRTQSLAREISAELSSSSSSSKPEILKKKEKIEALEKDPRALWRRYVDWLYQHKDLGLFIDVSRVGFSDEFVAEMEPRFIDAFKAMEELERGAIANPDEGRMVGHYWLRNPMLAPKSFLRSQIESTLDAVCSFANDVVSGKIKPPSSPEGRFTQILSVGIGGSALGPQFVAEALAPDNPPLKLRFIDNTDPAGIDHQIAQLGDDLASTLVIVISKSGGTPETRNGLLEVQKAFREAGLEFAKQGVAITQENSLLDNTARIEGWLARFPMFDWVGGRTSEMSAVGLLPAALQGIDVREMLAGASIMDEANRTTMVRNNPAALLALCWYWASDGIGSKDMVVLPYKDSLLLFSRYLQQLVMESIGKEFDLDGNRVNQGLTVYGNKGSTDQHAYIQQLREGVHNFFVTFIEVLRDRPPGHDWELEPGVTCGDYLFGMLQGTRSALYSNNRESITVTVQEVTPRSVGALIALYERAVGIYASLVNINAYHQPGVEAGKKAAGEVLALQKRVLTVLNEASCKEPVEPLTLEEVAERCHAPENIEMIYKIVAHIAANDRVIIAEGSCGSPRSLKVFIGECEDKYLGIMFTEGLDKNALRWVREKEVTLSNSNMRTRIDPIAGIRSGGGRGFGLPPPSKFRSGHLPMNAIPVSRTIPGDVDDSGSNSEKDMSTESEEEVYGGRYSLESSPLDERVPNATAHRYGNPVQRQARYGSDYMYSDVSSSMETVVGRRGNLAERLVRGNGRYPVGRNGYTEDESSDSAASSEFSSTQVGSINGAVPRGRAYVSGGYASSVPSQVNVESAAEKDSHLRNLRTDKFSDDDDNDDDDIPSAPPIDGSTHEIKQAADRSPVSRVHRTPYVPGSSKISNKNDRNTSETTFTVKPENDTVNRNADQFVRTTAGSEAGASSGSYLARLPTFHASALGPWHAVIAYDACARLCLHAWAMECMEAPMFLDNECALLRDAFGLRQVLLQSEDELMKKQTTELTSEGVAPKPKKNIGKMRVQVRKVKMSLDPPTGCSITSFRAPVIKLETIQYHLSNLQSTLASGWQALRKIRVAPRLPANRSFSRQSLAYVHASTKYIKQVSGLLKNGVTTLRSSSTSYEAVQETYSCLLRLKSSPEEDAIRTQPGAGDMHIFFPDSIGDDLLVEVQDSKGKHFGRVLVQVATIADDPADKLRWWSVYREPEHELVGKIQLYINYSTISDDNSHPKCGSVAETVAYDLVLEVAMKVQHFQQRNLLLHGPWKWLLTEFASYYGVSEVYTKLRYLSYVMDVATPTADCLNLVYELLLPVFMKGHSKNILSHQENRILGETKDQIEQIFSLVFENYKSLDESLPSGIMEVFKPATGLAAPALEPAVKLYTLLHDILSPEAQTALCHYFQVASKKRSRRHLAETDEYVTGNNEGILMDNVTMSTAYQKMISLCMNIRNEIFTDIEIHNQHILPSFLDLPNLSACIYSTELCNRLRDFLIACPPTGPSPPVAGLVIATADFQRDLASWRISPVKGGVDAKELFHLYIMVWIQDKRLSLLESCKLDKVKWSGVRTQHSTTPFVDDMYDRLKETLSDYEIIICRWPEYIFGLENAIADVEKAVVEALDKQYADVLAPVKENMAPKKFGLKYVQKLAKRSVCPYVVPDELGILLNSMKRMLDVLRPKVEVQFKSWGSCIPDGGNNPVPGERLSEVTVMLRAKFRNYLQAVVEKLVENTKLQNATKLKKILQDSKETVVESDVRGRMQPLKEQLTNTMNHLHTIFETHVFIAICRGYWDRMGQDVLSFLENRKENRSWYKGSRIAVTILDDTFASQMQQLLGNAVQEKDLEPPRSIMEVRSILCKDAPNHKDNTFYY</sequence>
<comment type="catalytic activity">
    <reaction evidence="7 8">
        <text>alpha-D-glucose 6-phosphate = beta-D-fructose 6-phosphate</text>
        <dbReference type="Rhea" id="RHEA:11816"/>
        <dbReference type="ChEBI" id="CHEBI:57634"/>
        <dbReference type="ChEBI" id="CHEBI:58225"/>
        <dbReference type="EC" id="5.3.1.9"/>
    </reaction>
</comment>
<dbReference type="Proteomes" id="UP001459277">
    <property type="component" value="Unassembled WGS sequence"/>
</dbReference>
<dbReference type="GO" id="GO:0097367">
    <property type="term" value="F:carbohydrate derivative binding"/>
    <property type="evidence" value="ECO:0007669"/>
    <property type="project" value="InterPro"/>
</dbReference>
<dbReference type="PRINTS" id="PR00662">
    <property type="entry name" value="G6PISOMERASE"/>
</dbReference>
<dbReference type="FunFam" id="3.40.50.10490:FF:000023">
    <property type="entry name" value="Glucose-6-phosphate isomerase"/>
    <property type="match status" value="1"/>
</dbReference>
<comment type="pathway">
    <text evidence="1 8">Carbohydrate degradation; glycolysis; D-glyceraldehyde 3-phosphate and glycerone phosphate from D-glucose: step 2/4.</text>
</comment>
<dbReference type="GO" id="GO:0006096">
    <property type="term" value="P:glycolytic process"/>
    <property type="evidence" value="ECO:0007669"/>
    <property type="project" value="UniProtKB-KW"/>
</dbReference>
<dbReference type="PANTHER" id="PTHR31110:SF2">
    <property type="entry name" value="PESTICIDAL CRYSTAL CRY8BA PROTEIN"/>
    <property type="match status" value="1"/>
</dbReference>
<dbReference type="SUPFAM" id="SSF53697">
    <property type="entry name" value="SIS domain"/>
    <property type="match status" value="1"/>
</dbReference>
<evidence type="ECO:0000256" key="7">
    <source>
        <dbReference type="ARBA" id="ARBA00029321"/>
    </source>
</evidence>
<dbReference type="FunFam" id="3.40.50.10490:FF:000021">
    <property type="entry name" value="Glucose-6-phosphate isomerase"/>
    <property type="match status" value="1"/>
</dbReference>
<keyword evidence="5 8" id="KW-0324">Glycolysis</keyword>
<evidence type="ECO:0000256" key="3">
    <source>
        <dbReference type="ARBA" id="ARBA00011952"/>
    </source>
</evidence>
<accession>A0AAW2C7R6</accession>
<feature type="compositionally biased region" description="Acidic residues" evidence="9">
    <location>
        <begin position="855"/>
        <end position="865"/>
    </location>
</feature>
<feature type="compositionally biased region" description="Polar residues" evidence="9">
    <location>
        <begin position="911"/>
        <end position="927"/>
    </location>
</feature>
<evidence type="ECO:0000313" key="11">
    <source>
        <dbReference type="Proteomes" id="UP001459277"/>
    </source>
</evidence>
<evidence type="ECO:0000256" key="1">
    <source>
        <dbReference type="ARBA" id="ARBA00004926"/>
    </source>
</evidence>
<evidence type="ECO:0000256" key="6">
    <source>
        <dbReference type="ARBA" id="ARBA00023235"/>
    </source>
</evidence>
<keyword evidence="6 8" id="KW-0413">Isomerase</keyword>
<dbReference type="NCBIfam" id="NF010696">
    <property type="entry name" value="PRK14096.1"/>
    <property type="match status" value="1"/>
</dbReference>
<dbReference type="PROSITE" id="PS51463">
    <property type="entry name" value="P_GLUCOSE_ISOMERASE_3"/>
    <property type="match status" value="1"/>
</dbReference>
<proteinExistence type="inferred from homology"/>
<dbReference type="GO" id="GO:0004347">
    <property type="term" value="F:glucose-6-phosphate isomerase activity"/>
    <property type="evidence" value="ECO:0007669"/>
    <property type="project" value="UniProtKB-EC"/>
</dbReference>
<evidence type="ECO:0000256" key="5">
    <source>
        <dbReference type="ARBA" id="ARBA00023152"/>
    </source>
</evidence>
<dbReference type="Pfam" id="PF00342">
    <property type="entry name" value="PGI"/>
    <property type="match status" value="2"/>
</dbReference>
<evidence type="ECO:0000256" key="2">
    <source>
        <dbReference type="ARBA" id="ARBA00006604"/>
    </source>
</evidence>
<dbReference type="EC" id="5.3.1.9" evidence="3 8"/>
<dbReference type="InterPro" id="IPR001672">
    <property type="entry name" value="G6P_Isomerase"/>
</dbReference>
<dbReference type="PROSITE" id="PS00174">
    <property type="entry name" value="P_GLUCOSE_ISOMERASE_2"/>
    <property type="match status" value="1"/>
</dbReference>
<dbReference type="Gene3D" id="3.40.50.10490">
    <property type="entry name" value="Glucose-6-phosphate isomerase like protein, domain 1"/>
    <property type="match status" value="2"/>
</dbReference>
<dbReference type="InterPro" id="IPR046348">
    <property type="entry name" value="SIS_dom_sf"/>
</dbReference>
<evidence type="ECO:0000313" key="10">
    <source>
        <dbReference type="EMBL" id="KAK9994321.1"/>
    </source>
</evidence>
<name>A0AAW2C7R6_9ROSI</name>
<dbReference type="InterPro" id="IPR018189">
    <property type="entry name" value="Phosphoglucose_isomerase_CS"/>
</dbReference>
<evidence type="ECO:0000256" key="8">
    <source>
        <dbReference type="RuleBase" id="RU000612"/>
    </source>
</evidence>
<feature type="region of interest" description="Disordered" evidence="9">
    <location>
        <begin position="831"/>
        <end position="927"/>
    </location>
</feature>
<dbReference type="CDD" id="cd05015">
    <property type="entry name" value="SIS_PGI_1"/>
    <property type="match status" value="1"/>
</dbReference>
<dbReference type="PANTHER" id="PTHR31110">
    <property type="entry name" value="PESTICIDAL CRYSTAL CRY8BA PROTEIN"/>
    <property type="match status" value="1"/>
</dbReference>
<feature type="region of interest" description="Disordered" evidence="9">
    <location>
        <begin position="686"/>
        <end position="725"/>
    </location>
</feature>
<dbReference type="GO" id="GO:0006094">
    <property type="term" value="P:gluconeogenesis"/>
    <property type="evidence" value="ECO:0007669"/>
    <property type="project" value="UniProtKB-KW"/>
</dbReference>
<comment type="caution">
    <text evidence="10">The sequence shown here is derived from an EMBL/GenBank/DDBJ whole genome shotgun (WGS) entry which is preliminary data.</text>
</comment>
<feature type="compositionally biased region" description="Low complexity" evidence="9">
    <location>
        <begin position="796"/>
        <end position="805"/>
    </location>
</feature>
<reference evidence="10 11" key="1">
    <citation type="submission" date="2024-01" db="EMBL/GenBank/DDBJ databases">
        <title>A telomere-to-telomere, gap-free genome of sweet tea (Lithocarpus litseifolius).</title>
        <authorList>
            <person name="Zhou J."/>
        </authorList>
    </citation>
    <scope>NUCLEOTIDE SEQUENCE [LARGE SCALE GENOMIC DNA]</scope>
    <source>
        <strain evidence="10">Zhou-2022a</strain>
        <tissue evidence="10">Leaf</tissue>
    </source>
</reference>
<dbReference type="InterPro" id="IPR035476">
    <property type="entry name" value="SIS_PGI_1"/>
</dbReference>
<keyword evidence="11" id="KW-1185">Reference proteome</keyword>
<dbReference type="HAMAP" id="MF_00473">
    <property type="entry name" value="G6P_isomerase"/>
    <property type="match status" value="1"/>
</dbReference>
<comment type="similarity">
    <text evidence="2 8">Belongs to the GPI family.</text>
</comment>
<dbReference type="EMBL" id="JAZDWU010000008">
    <property type="protein sequence ID" value="KAK9994321.1"/>
    <property type="molecule type" value="Genomic_DNA"/>
</dbReference>
<dbReference type="InterPro" id="IPR035482">
    <property type="entry name" value="SIS_PGI_2"/>
</dbReference>
<evidence type="ECO:0000256" key="9">
    <source>
        <dbReference type="SAM" id="MobiDB-lite"/>
    </source>
</evidence>
<feature type="region of interest" description="Disordered" evidence="9">
    <location>
        <begin position="779"/>
        <end position="815"/>
    </location>
</feature>
<evidence type="ECO:0000256" key="4">
    <source>
        <dbReference type="ARBA" id="ARBA00022432"/>
    </source>
</evidence>
<feature type="compositionally biased region" description="Basic and acidic residues" evidence="9">
    <location>
        <begin position="839"/>
        <end position="854"/>
    </location>
</feature>
<gene>
    <name evidence="10" type="ORF">SO802_024024</name>
</gene>
<keyword evidence="4 8" id="KW-0312">Gluconeogenesis</keyword>
<organism evidence="10 11">
    <name type="scientific">Lithocarpus litseifolius</name>
    <dbReference type="NCBI Taxonomy" id="425828"/>
    <lineage>
        <taxon>Eukaryota</taxon>
        <taxon>Viridiplantae</taxon>
        <taxon>Streptophyta</taxon>
        <taxon>Embryophyta</taxon>
        <taxon>Tracheophyta</taxon>
        <taxon>Spermatophyta</taxon>
        <taxon>Magnoliopsida</taxon>
        <taxon>eudicotyledons</taxon>
        <taxon>Gunneridae</taxon>
        <taxon>Pentapetalae</taxon>
        <taxon>rosids</taxon>
        <taxon>fabids</taxon>
        <taxon>Fagales</taxon>
        <taxon>Fagaceae</taxon>
        <taxon>Lithocarpus</taxon>
    </lineage>
</organism>